<feature type="compositionally biased region" description="Polar residues" evidence="1">
    <location>
        <begin position="10"/>
        <end position="25"/>
    </location>
</feature>
<keyword evidence="2" id="KW-1133">Transmembrane helix</keyword>
<keyword evidence="2" id="KW-0812">Transmembrane</keyword>
<evidence type="ECO:0000256" key="1">
    <source>
        <dbReference type="SAM" id="MobiDB-lite"/>
    </source>
</evidence>
<dbReference type="Proteomes" id="UP000466578">
    <property type="component" value="Chromosome"/>
</dbReference>
<feature type="region of interest" description="Disordered" evidence="1">
    <location>
        <begin position="1"/>
        <end position="34"/>
    </location>
</feature>
<sequence length="99" mass="10647">MDVNRLDAQAASTVTAEKSAKSQARPNARFPEHRPLPLPSVTSIAGQACFHSFVALSLVFASAMLWAATFGELPMFVKPPTHCVQYDFGPAGSADRLSR</sequence>
<evidence type="ECO:0000256" key="2">
    <source>
        <dbReference type="SAM" id="Phobius"/>
    </source>
</evidence>
<name>A0ABN6AKY2_9MYCO</name>
<accession>A0ABN6AKY2</accession>
<feature type="transmembrane region" description="Helical" evidence="2">
    <location>
        <begin position="44"/>
        <end position="68"/>
    </location>
</feature>
<keyword evidence="2" id="KW-0472">Membrane</keyword>
<evidence type="ECO:0000313" key="4">
    <source>
        <dbReference type="Proteomes" id="UP000466578"/>
    </source>
</evidence>
<gene>
    <name evidence="3" type="ORF">MPRI_07170</name>
</gene>
<evidence type="ECO:0000313" key="3">
    <source>
        <dbReference type="EMBL" id="BBY68530.1"/>
    </source>
</evidence>
<dbReference type="EMBL" id="AP022597">
    <property type="protein sequence ID" value="BBY68530.1"/>
    <property type="molecule type" value="Genomic_DNA"/>
</dbReference>
<protein>
    <recommendedName>
        <fullName evidence="5">MFS transporter</fullName>
    </recommendedName>
</protein>
<proteinExistence type="predicted"/>
<organism evidence="3 4">
    <name type="scientific">Mycobacterium paraintracellulare</name>
    <dbReference type="NCBI Taxonomy" id="1138383"/>
    <lineage>
        <taxon>Bacteria</taxon>
        <taxon>Bacillati</taxon>
        <taxon>Actinomycetota</taxon>
        <taxon>Actinomycetes</taxon>
        <taxon>Mycobacteriales</taxon>
        <taxon>Mycobacteriaceae</taxon>
        <taxon>Mycobacterium</taxon>
        <taxon>Mycobacterium avium complex (MAC)</taxon>
    </lineage>
</organism>
<keyword evidence="4" id="KW-1185">Reference proteome</keyword>
<evidence type="ECO:0008006" key="5">
    <source>
        <dbReference type="Google" id="ProtNLM"/>
    </source>
</evidence>
<reference evidence="3 4" key="1">
    <citation type="journal article" date="2019" name="Emerg. Microbes Infect.">
        <title>Comprehensive subspecies identification of 175 nontuberculous mycobacteria species based on 7547 genomic profiles.</title>
        <authorList>
            <person name="Matsumoto Y."/>
            <person name="Kinjo T."/>
            <person name="Motooka D."/>
            <person name="Nabeya D."/>
            <person name="Jung N."/>
            <person name="Uechi K."/>
            <person name="Horii T."/>
            <person name="Iida T."/>
            <person name="Fujita J."/>
            <person name="Nakamura S."/>
        </authorList>
    </citation>
    <scope>NUCLEOTIDE SEQUENCE [LARGE SCALE GENOMIC DNA]</scope>
    <source>
        <strain evidence="3 4">JCM 30622</strain>
    </source>
</reference>